<keyword evidence="1" id="KW-0175">Coiled coil</keyword>
<dbReference type="AlphaFoldDB" id="J9ELI0"/>
<accession>J9ELI0</accession>
<evidence type="ECO:0000256" key="1">
    <source>
        <dbReference type="SAM" id="Coils"/>
    </source>
</evidence>
<reference evidence="3" key="1">
    <citation type="submission" date="2012-08" db="EMBL/GenBank/DDBJ databases">
        <title>The Genome Sequence of Wuchereria bancrofti.</title>
        <authorList>
            <person name="Nutman T.B."/>
            <person name="Fink D.L."/>
            <person name="Russ C."/>
            <person name="Young S."/>
            <person name="Zeng Q."/>
            <person name="Koehrsen M."/>
            <person name="Alvarado L."/>
            <person name="Berlin A."/>
            <person name="Chapman S.B."/>
            <person name="Chen Z."/>
            <person name="Freedman E."/>
            <person name="Gellesch M."/>
            <person name="Goldberg J."/>
            <person name="Griggs A."/>
            <person name="Gujja S."/>
            <person name="Heilman E.R."/>
            <person name="Heiman D."/>
            <person name="Hepburn T."/>
            <person name="Howarth C."/>
            <person name="Jen D."/>
            <person name="Larson L."/>
            <person name="Lewis B."/>
            <person name="Mehta T."/>
            <person name="Park D."/>
            <person name="Pearson M."/>
            <person name="Roberts A."/>
            <person name="Saif S."/>
            <person name="Shea T."/>
            <person name="Shenoy N."/>
            <person name="Sisk P."/>
            <person name="Stolte C."/>
            <person name="Sykes S."/>
            <person name="Walk T."/>
            <person name="White J."/>
            <person name="Yandava C."/>
            <person name="Haas B."/>
            <person name="Henn M.R."/>
            <person name="Nusbaum C."/>
            <person name="Birren B."/>
        </authorList>
    </citation>
    <scope>NUCLEOTIDE SEQUENCE [LARGE SCALE GENOMIC DNA]</scope>
    <source>
        <strain evidence="3">NA</strain>
    </source>
</reference>
<evidence type="ECO:0000313" key="2">
    <source>
        <dbReference type="EMBL" id="EJW76194.1"/>
    </source>
</evidence>
<comment type="caution">
    <text evidence="2">The sequence shown here is derived from an EMBL/GenBank/DDBJ whole genome shotgun (WGS) entry which is preliminary data.</text>
</comment>
<name>J9ELI0_WUCBA</name>
<evidence type="ECO:0000313" key="3">
    <source>
        <dbReference type="Proteomes" id="UP000004810"/>
    </source>
</evidence>
<dbReference type="EMBL" id="ADBV01009430">
    <property type="protein sequence ID" value="EJW76194.1"/>
    <property type="molecule type" value="Genomic_DNA"/>
</dbReference>
<proteinExistence type="predicted"/>
<feature type="coiled-coil region" evidence="1">
    <location>
        <begin position="169"/>
        <end position="239"/>
    </location>
</feature>
<protein>
    <submittedName>
        <fullName evidence="2">Uncharacterized protein</fullName>
    </submittedName>
</protein>
<gene>
    <name evidence="2" type="ORF">WUBG_12897</name>
</gene>
<sequence>MKSLELLRKHLQDFERNIKKAAQLRAKMASAQGRGNRKNRKLLSASLDIDNSTKNHGELENEMNSNGTESTIGFHELNSHISVESKEIVENSWRKSALRRQTEYLVKNRKLTTNNPSEMRRKMLEEQRRETLVRMENGKHDKQGEIEVKSRKGKGGEDRVSNGTMYTRLMEEKARLEEARLLREEQRELRKKQELNYGFADKTQLERQEQIAHKLEQLIESERQHHEQLEREERIMNANMRHRMITLPVGSPLATLTPSYSSIFFIAFFAREFVHIPLQKVEEDFGALNTMFCDSKICAGVRYQRRY</sequence>
<organism evidence="2 3">
    <name type="scientific">Wuchereria bancrofti</name>
    <dbReference type="NCBI Taxonomy" id="6293"/>
    <lineage>
        <taxon>Eukaryota</taxon>
        <taxon>Metazoa</taxon>
        <taxon>Ecdysozoa</taxon>
        <taxon>Nematoda</taxon>
        <taxon>Chromadorea</taxon>
        <taxon>Rhabditida</taxon>
        <taxon>Spirurina</taxon>
        <taxon>Spiruromorpha</taxon>
        <taxon>Filarioidea</taxon>
        <taxon>Onchocercidae</taxon>
        <taxon>Wuchereria</taxon>
    </lineage>
</organism>
<dbReference type="Proteomes" id="UP000004810">
    <property type="component" value="Unassembled WGS sequence"/>
</dbReference>